<feature type="compositionally biased region" description="Basic and acidic residues" evidence="9">
    <location>
        <begin position="1"/>
        <end position="18"/>
    </location>
</feature>
<feature type="transmembrane region" description="Helical" evidence="10">
    <location>
        <begin position="823"/>
        <end position="843"/>
    </location>
</feature>
<evidence type="ECO:0000256" key="4">
    <source>
        <dbReference type="ARBA" id="ARBA00022692"/>
    </source>
</evidence>
<dbReference type="InterPro" id="IPR006593">
    <property type="entry name" value="Cyt_b561/ferric_Rdtase_TM"/>
</dbReference>
<keyword evidence="5" id="KW-0677">Repeat</keyword>
<dbReference type="FunCoup" id="A0A168M3B1">
    <property type="interactions" value="673"/>
</dbReference>
<comment type="subcellular location">
    <subcellularLocation>
        <location evidence="1">Membrane</location>
    </subcellularLocation>
</comment>
<dbReference type="SUPFAM" id="SSF50965">
    <property type="entry name" value="Galactose oxidase, central domain"/>
    <property type="match status" value="1"/>
</dbReference>
<dbReference type="InterPro" id="IPR011043">
    <property type="entry name" value="Gal_Oxase/kelch_b-propeller"/>
</dbReference>
<dbReference type="AlphaFoldDB" id="A0A168M3B1"/>
<dbReference type="GO" id="GO:0016020">
    <property type="term" value="C:membrane"/>
    <property type="evidence" value="ECO:0007669"/>
    <property type="project" value="UniProtKB-SubCell"/>
</dbReference>
<evidence type="ECO:0000256" key="8">
    <source>
        <dbReference type="ARBA" id="ARBA00023136"/>
    </source>
</evidence>
<dbReference type="OMA" id="NKQDYKH"/>
<evidence type="ECO:0000313" key="13">
    <source>
        <dbReference type="Proteomes" id="UP000078561"/>
    </source>
</evidence>
<feature type="transmembrane region" description="Helical" evidence="10">
    <location>
        <begin position="675"/>
        <end position="701"/>
    </location>
</feature>
<evidence type="ECO:0000256" key="9">
    <source>
        <dbReference type="SAM" id="MobiDB-lite"/>
    </source>
</evidence>
<dbReference type="GO" id="GO:0005737">
    <property type="term" value="C:cytoplasm"/>
    <property type="evidence" value="ECO:0007669"/>
    <property type="project" value="TreeGrafter"/>
</dbReference>
<keyword evidence="7 10" id="KW-1133">Transmembrane helix</keyword>
<keyword evidence="8 10" id="KW-0472">Membrane</keyword>
<dbReference type="Pfam" id="PF24981">
    <property type="entry name" value="Beta-prop_ATRN-LZTR1"/>
    <property type="match status" value="1"/>
</dbReference>
<keyword evidence="13" id="KW-1185">Reference proteome</keyword>
<dbReference type="Pfam" id="PF06588">
    <property type="entry name" value="Muskelin_N"/>
    <property type="match status" value="1"/>
</dbReference>
<dbReference type="SUPFAM" id="SSF49785">
    <property type="entry name" value="Galactose-binding domain-like"/>
    <property type="match status" value="1"/>
</dbReference>
<dbReference type="STRING" id="4829.A0A168M3B1"/>
<keyword evidence="6" id="KW-0249">Electron transport</keyword>
<evidence type="ECO:0000256" key="1">
    <source>
        <dbReference type="ARBA" id="ARBA00004370"/>
    </source>
</evidence>
<dbReference type="CDD" id="cd08760">
    <property type="entry name" value="Cyt_b561_FRRS1_like"/>
    <property type="match status" value="1"/>
</dbReference>
<dbReference type="Gene3D" id="2.60.120.260">
    <property type="entry name" value="Galactose-binding domain-like"/>
    <property type="match status" value="1"/>
</dbReference>
<evidence type="ECO:0000256" key="7">
    <source>
        <dbReference type="ARBA" id="ARBA00022989"/>
    </source>
</evidence>
<sequence length="875" mass="99457">MEMNQKVDVRLPGMEKDGVSSCAPQPSQKNQGHESGIRKRGFKVTDHPFVGAMATVPLSYTIHASSSHSGTYFPQHIMENKPLEQASRWSSGTHDQDQFLTLRFASPVIARTIVFGKFHRAHVCNLKEFKILGGYSDTNFVELLHTGLKNDTEQETFDLRIHCQQLILPIQYLKIVPLSTFGANFNYSIWFVQVHGIQDGSLVDQVVSQYHQYQEIQTTRLCLKHFRQRNMMPLFRLLQDRTGVELEHPLITQLHAQLVLQGDFVGAERLLDKLLDEGIFQHHVKNAPYKANWRRIWATNQDGDVPCPRGGHQMCIDVTGRLIYLLGGWSGQQDLADFWCYDIQADQWKLICVDTSLHGGPSPRSCHKICFDSKSRTIFVLGKYMECQSDQRLESDFYRYYCDYNKWVKISDNTALEKGPKLIFDHQMCIDEQGETIYIFGGRNVTYESTTTMYTYSGLYSYNIATNVWRLIRADGGTESSPTPAITSSTTTANTDTIKSRVGHSMLMDPVTRQLYIFAGQRVKLYLSDLFSYAIDTNTLTEISQDYAKESGGPDAGYTQRATMDTARKEIYVLSGYLRNQGCDVVKSGLWVYAMDHNRWTKVYQNENRDPEYWQKMKHVEPCPRFAHQMVYDPMAGVQYVFGGNPGDRDCATKRLDDFWQLKLTSIMDWPTKGVLLTVHGVLMAYVWLLAVPLAIGLAVYGKLFNKNWWGKAHMWIMSIGVIVPLTVAGILGFTASETLKLRPHTVLGTIVVLLAWLQIILGIANHYIYRARARQNNVPAQKPWHNHLHIWTGRLVFLLALITIPFGIAIKRGAPSGLYIGYAIWVALLVAYFVSLPLYGVYYKRRLQAARPAGATSEIISVSELETKKLGNGL</sequence>
<evidence type="ECO:0000256" key="5">
    <source>
        <dbReference type="ARBA" id="ARBA00022737"/>
    </source>
</evidence>
<dbReference type="PANTHER" id="PTHR15526:SF5">
    <property type="entry name" value="MUSKELIN"/>
    <property type="match status" value="1"/>
</dbReference>
<dbReference type="InParanoid" id="A0A168M3B1"/>
<organism evidence="12">
    <name type="scientific">Absidia glauca</name>
    <name type="common">Pin mould</name>
    <dbReference type="NCBI Taxonomy" id="4829"/>
    <lineage>
        <taxon>Eukaryota</taxon>
        <taxon>Fungi</taxon>
        <taxon>Fungi incertae sedis</taxon>
        <taxon>Mucoromycota</taxon>
        <taxon>Mucoromycotina</taxon>
        <taxon>Mucoromycetes</taxon>
        <taxon>Mucorales</taxon>
        <taxon>Cunninghamellaceae</taxon>
        <taxon>Absidia</taxon>
    </lineage>
</organism>
<keyword evidence="2" id="KW-0880">Kelch repeat</keyword>
<dbReference type="OrthoDB" id="10052615at2759"/>
<dbReference type="InterPro" id="IPR056737">
    <property type="entry name" value="Beta-prop_ATRN-MKLN-like"/>
</dbReference>
<gene>
    <name evidence="12" type="primary">ABSGL_03412.1 scaffold 4609</name>
</gene>
<evidence type="ECO:0000259" key="11">
    <source>
        <dbReference type="PROSITE" id="PS50939"/>
    </source>
</evidence>
<dbReference type="SUPFAM" id="SSF117281">
    <property type="entry name" value="Kelch motif"/>
    <property type="match status" value="1"/>
</dbReference>
<feature type="transmembrane region" description="Helical" evidence="10">
    <location>
        <begin position="747"/>
        <end position="770"/>
    </location>
</feature>
<feature type="transmembrane region" description="Helical" evidence="10">
    <location>
        <begin position="791"/>
        <end position="811"/>
    </location>
</feature>
<evidence type="ECO:0000256" key="6">
    <source>
        <dbReference type="ARBA" id="ARBA00022982"/>
    </source>
</evidence>
<feature type="region of interest" description="Disordered" evidence="9">
    <location>
        <begin position="1"/>
        <end position="39"/>
    </location>
</feature>
<dbReference type="Proteomes" id="UP000078561">
    <property type="component" value="Unassembled WGS sequence"/>
</dbReference>
<proteinExistence type="predicted"/>
<protein>
    <recommendedName>
        <fullName evidence="11">Cytochrome b561 domain-containing protein</fullName>
    </recommendedName>
</protein>
<evidence type="ECO:0000256" key="10">
    <source>
        <dbReference type="SAM" id="Phobius"/>
    </source>
</evidence>
<evidence type="ECO:0000256" key="2">
    <source>
        <dbReference type="ARBA" id="ARBA00022441"/>
    </source>
</evidence>
<feature type="domain" description="Cytochrome b561" evidence="11">
    <location>
        <begin position="645"/>
        <end position="846"/>
    </location>
</feature>
<name>A0A168M3B1_ABSGL</name>
<dbReference type="Gene3D" id="2.120.10.80">
    <property type="entry name" value="Kelch-type beta propeller"/>
    <property type="match status" value="2"/>
</dbReference>
<reference evidence="12" key="1">
    <citation type="submission" date="2016-04" db="EMBL/GenBank/DDBJ databases">
        <authorList>
            <person name="Evans L.H."/>
            <person name="Alamgir A."/>
            <person name="Owens N."/>
            <person name="Weber N.D."/>
            <person name="Virtaneva K."/>
            <person name="Barbian K."/>
            <person name="Babar A."/>
            <person name="Rosenke K."/>
        </authorList>
    </citation>
    <scope>NUCLEOTIDE SEQUENCE [LARGE SCALE GENOMIC DNA]</scope>
    <source>
        <strain evidence="12">CBS 101.48</strain>
    </source>
</reference>
<keyword evidence="3" id="KW-0813">Transport</keyword>
<dbReference type="PROSITE" id="PS50939">
    <property type="entry name" value="CYTOCHROME_B561"/>
    <property type="match status" value="1"/>
</dbReference>
<dbReference type="InterPro" id="IPR015915">
    <property type="entry name" value="Kelch-typ_b-propeller"/>
</dbReference>
<dbReference type="InterPro" id="IPR008979">
    <property type="entry name" value="Galactose-bd-like_sf"/>
</dbReference>
<dbReference type="PANTHER" id="PTHR15526">
    <property type="entry name" value="MUSKELIN"/>
    <property type="match status" value="1"/>
</dbReference>
<keyword evidence="4 10" id="KW-0812">Transmembrane</keyword>
<evidence type="ECO:0000313" key="12">
    <source>
        <dbReference type="EMBL" id="SAL97885.1"/>
    </source>
</evidence>
<feature type="transmembrane region" description="Helical" evidence="10">
    <location>
        <begin position="713"/>
        <end position="735"/>
    </location>
</feature>
<accession>A0A168M3B1</accession>
<dbReference type="Gene3D" id="1.20.120.1770">
    <property type="match status" value="1"/>
</dbReference>
<dbReference type="EMBL" id="LT552047">
    <property type="protein sequence ID" value="SAL97885.1"/>
    <property type="molecule type" value="Genomic_DNA"/>
</dbReference>
<evidence type="ECO:0000256" key="3">
    <source>
        <dbReference type="ARBA" id="ARBA00022448"/>
    </source>
</evidence>
<dbReference type="InterPro" id="IPR052456">
    <property type="entry name" value="CTLH_complex_component"/>
</dbReference>
<dbReference type="InterPro" id="IPR010565">
    <property type="entry name" value="Muskelin_N"/>
</dbReference>